<protein>
    <submittedName>
        <fullName evidence="1">Uncharacterized protein</fullName>
    </submittedName>
</protein>
<dbReference type="Proteomes" id="UP000270094">
    <property type="component" value="Unassembled WGS sequence"/>
</dbReference>
<evidence type="ECO:0000313" key="2">
    <source>
        <dbReference type="Proteomes" id="UP000270094"/>
    </source>
</evidence>
<proteinExistence type="predicted"/>
<accession>A0A3P7L1H5</accession>
<sequence>MIFEKPLRRSQSVTYTLPRSCNHSWSRFVKFLKILNWTGLSALIH</sequence>
<organism evidence="1 2">
    <name type="scientific">Strongylus vulgaris</name>
    <name type="common">Blood worm</name>
    <dbReference type="NCBI Taxonomy" id="40348"/>
    <lineage>
        <taxon>Eukaryota</taxon>
        <taxon>Metazoa</taxon>
        <taxon>Ecdysozoa</taxon>
        <taxon>Nematoda</taxon>
        <taxon>Chromadorea</taxon>
        <taxon>Rhabditida</taxon>
        <taxon>Rhabditina</taxon>
        <taxon>Rhabditomorpha</taxon>
        <taxon>Strongyloidea</taxon>
        <taxon>Strongylidae</taxon>
        <taxon>Strongylus</taxon>
    </lineage>
</organism>
<gene>
    <name evidence="1" type="ORF">SVUK_LOCUS8106</name>
</gene>
<name>A0A3P7L1H5_STRVU</name>
<evidence type="ECO:0000313" key="1">
    <source>
        <dbReference type="EMBL" id="VDM73108.1"/>
    </source>
</evidence>
<dbReference type="AlphaFoldDB" id="A0A3P7L1H5"/>
<reference evidence="1 2" key="1">
    <citation type="submission" date="2018-11" db="EMBL/GenBank/DDBJ databases">
        <authorList>
            <consortium name="Pathogen Informatics"/>
        </authorList>
    </citation>
    <scope>NUCLEOTIDE SEQUENCE [LARGE SCALE GENOMIC DNA]</scope>
</reference>
<keyword evidence="2" id="KW-1185">Reference proteome</keyword>
<dbReference type="EMBL" id="UYYB01028975">
    <property type="protein sequence ID" value="VDM73108.1"/>
    <property type="molecule type" value="Genomic_DNA"/>
</dbReference>